<accession>A0A370BDR6</accession>
<evidence type="ECO:0000313" key="1">
    <source>
        <dbReference type="EMBL" id="RDG37953.1"/>
    </source>
</evidence>
<evidence type="ECO:0000313" key="2">
    <source>
        <dbReference type="Proteomes" id="UP000253741"/>
    </source>
</evidence>
<comment type="caution">
    <text evidence="1">The sequence shown here is derived from an EMBL/GenBank/DDBJ whole genome shotgun (WGS) entry which is preliminary data.</text>
</comment>
<keyword evidence="2" id="KW-1185">Reference proteome</keyword>
<dbReference type="Proteomes" id="UP000253741">
    <property type="component" value="Unassembled WGS sequence"/>
</dbReference>
<organism evidence="1 2">
    <name type="scientific">Streptomyces corynorhini</name>
    <dbReference type="NCBI Taxonomy" id="2282652"/>
    <lineage>
        <taxon>Bacteria</taxon>
        <taxon>Bacillati</taxon>
        <taxon>Actinomycetota</taxon>
        <taxon>Actinomycetes</taxon>
        <taxon>Kitasatosporales</taxon>
        <taxon>Streptomycetaceae</taxon>
        <taxon>Streptomyces</taxon>
    </lineage>
</organism>
<protein>
    <submittedName>
        <fullName evidence="1">Terminase</fullName>
    </submittedName>
</protein>
<name>A0A370BDR6_9ACTN</name>
<proteinExistence type="predicted"/>
<gene>
    <name evidence="1" type="ORF">DVH02_11560</name>
</gene>
<dbReference type="AlphaFoldDB" id="A0A370BDR6"/>
<sequence>MPRELVRAPAHDRARSLGVVLAWVEWFCVHGPGDVQGRGLHARHGADALPLDDEFAGLILDCYAHDETGRRLYDTVAISRGKGRAKSELAGFISLAEAFAPTRFRGWAKGGERYRWKDFVYEYEPGEPMGRPVTYPFIRCLATEESQAGNTYDNINYNLEHGPLSEDLPSGAAGLTRVILPGGGEVRPSTAAAASRDGGKESLAVFDEPHLYVVPELRQMYRTVDRNLRKRPKSTGWALLTSTMYQPGENSVLEKIHERARLIAEGKTRESRLLWDHREAPADVDMTDLDAVVGALREVYGPFGDVLDLRGIVESEFWNVEKDPEESRRYFFNQPTAARDAWTTHPDWAACARPDVTVALDEPIVMFFDGSTSDDATGLVGCRVSDGHVFVLGCWEKPRGPQGEHWRVDRADVDRVVRQTFEERTVLAFFGDVKDFESYIDAWGADFGEQLLIQATIGRSAHAVAWDMRGHGRDFTEGCDRMLIDIGERELTHDGDPRLRRHVLNARRRPTRYGTSIAKEGRESPKKIDLAVCAVGARLARRMLLASPAWAKRKQAPKKRPGRVVAWG</sequence>
<dbReference type="OrthoDB" id="3197057at2"/>
<dbReference type="EMBL" id="QQNA01000080">
    <property type="protein sequence ID" value="RDG37953.1"/>
    <property type="molecule type" value="Genomic_DNA"/>
</dbReference>
<reference evidence="1 2" key="1">
    <citation type="submission" date="2018-07" db="EMBL/GenBank/DDBJ databases">
        <title>Streptomyces species from bats.</title>
        <authorList>
            <person name="Dunlap C."/>
        </authorList>
    </citation>
    <scope>NUCLEOTIDE SEQUENCE [LARGE SCALE GENOMIC DNA]</scope>
    <source>
        <strain evidence="1 2">AC230</strain>
    </source>
</reference>
<dbReference type="RefSeq" id="WP_114623693.1">
    <property type="nucleotide sequence ID" value="NZ_QQNA01000080.1"/>
</dbReference>